<evidence type="ECO:0000259" key="2">
    <source>
        <dbReference type="Pfam" id="PF05603"/>
    </source>
</evidence>
<dbReference type="Pfam" id="PF21057">
    <property type="entry name" value="Hikeshi-like_C"/>
    <property type="match status" value="1"/>
</dbReference>
<feature type="domain" description="Hikeshi-like N-terminal" evidence="2">
    <location>
        <begin position="6"/>
        <end position="129"/>
    </location>
</feature>
<dbReference type="Pfam" id="PF05603">
    <property type="entry name" value="Hikeshi-like_N"/>
    <property type="match status" value="1"/>
</dbReference>
<evidence type="ECO:0000313" key="5">
    <source>
        <dbReference type="RefSeq" id="XP_013384654.1"/>
    </source>
</evidence>
<proteinExistence type="inferred from homology"/>
<comment type="similarity">
    <text evidence="1">Belongs to the OPI10 family.</text>
</comment>
<sequence>MFGILAAGRLVQTEFQQISETQFLFNITDADNVNHIVVFMTGQVPFPDGMGGAVYFCWPNPSGPSWMLLGHISNAKPSAIFKISGLKSGDNAVLNPFGQSSQQPSHNAQIGISVEPLEQLSQQTPATNTSLSTLNTMVAFSQKMLENFFNYASSFAVNQAQMVPNPSETFVPLSTLQKWYENFQKRMETNPNFWKT</sequence>
<dbReference type="GO" id="GO:0061608">
    <property type="term" value="F:nuclear import signal receptor activity"/>
    <property type="evidence" value="ECO:0007669"/>
    <property type="project" value="TreeGrafter"/>
</dbReference>
<accession>A0A1S3HI37</accession>
<reference evidence="5" key="1">
    <citation type="submission" date="2025-08" db="UniProtKB">
        <authorList>
            <consortium name="RefSeq"/>
        </authorList>
    </citation>
    <scope>IDENTIFICATION</scope>
    <source>
        <tissue evidence="5">Gonads</tissue>
    </source>
</reference>
<dbReference type="KEGG" id="lak:106154742"/>
<evidence type="ECO:0000259" key="3">
    <source>
        <dbReference type="Pfam" id="PF21057"/>
    </source>
</evidence>
<dbReference type="Proteomes" id="UP000085678">
    <property type="component" value="Unplaced"/>
</dbReference>
<feature type="domain" description="Hikeshi-like C-terminal" evidence="3">
    <location>
        <begin position="136"/>
        <end position="195"/>
    </location>
</feature>
<dbReference type="OMA" id="WWAKFER"/>
<dbReference type="GO" id="GO:0005829">
    <property type="term" value="C:cytosol"/>
    <property type="evidence" value="ECO:0007669"/>
    <property type="project" value="TreeGrafter"/>
</dbReference>
<dbReference type="InParanoid" id="A0A1S3HI37"/>
<dbReference type="InterPro" id="IPR031318">
    <property type="entry name" value="OPI10"/>
</dbReference>
<evidence type="ECO:0000313" key="4">
    <source>
        <dbReference type="Proteomes" id="UP000085678"/>
    </source>
</evidence>
<dbReference type="InterPro" id="IPR048364">
    <property type="entry name" value="Hikeshi-like_C"/>
</dbReference>
<protein>
    <submittedName>
        <fullName evidence="5">Protein Hikeshi-like</fullName>
    </submittedName>
</protein>
<keyword evidence="4" id="KW-1185">Reference proteome</keyword>
<organism evidence="4 5">
    <name type="scientific">Lingula anatina</name>
    <name type="common">Brachiopod</name>
    <name type="synonym">Lingula unguis</name>
    <dbReference type="NCBI Taxonomy" id="7574"/>
    <lineage>
        <taxon>Eukaryota</taxon>
        <taxon>Metazoa</taxon>
        <taxon>Spiralia</taxon>
        <taxon>Lophotrochozoa</taxon>
        <taxon>Brachiopoda</taxon>
        <taxon>Linguliformea</taxon>
        <taxon>Lingulata</taxon>
        <taxon>Lingulida</taxon>
        <taxon>Linguloidea</taxon>
        <taxon>Lingulidae</taxon>
        <taxon>Lingula</taxon>
    </lineage>
</organism>
<dbReference type="GO" id="GO:0006606">
    <property type="term" value="P:protein import into nucleus"/>
    <property type="evidence" value="ECO:0007669"/>
    <property type="project" value="TreeGrafter"/>
</dbReference>
<dbReference type="GO" id="GO:0030544">
    <property type="term" value="F:Hsp70 protein binding"/>
    <property type="evidence" value="ECO:0007669"/>
    <property type="project" value="TreeGrafter"/>
</dbReference>
<dbReference type="FunCoup" id="A0A1S3HI37">
    <property type="interactions" value="2005"/>
</dbReference>
<dbReference type="GeneID" id="106154742"/>
<dbReference type="InterPro" id="IPR008493">
    <property type="entry name" value="Hikeshi-like_N"/>
</dbReference>
<dbReference type="STRING" id="7574.A0A1S3HI37"/>
<gene>
    <name evidence="5" type="primary">LOC106154742</name>
</gene>
<dbReference type="RefSeq" id="XP_013384654.1">
    <property type="nucleotide sequence ID" value="XM_013529200.1"/>
</dbReference>
<dbReference type="AlphaFoldDB" id="A0A1S3HI37"/>
<dbReference type="PANTHER" id="PTHR12925:SF0">
    <property type="entry name" value="PROTEIN HIKESHI"/>
    <property type="match status" value="1"/>
</dbReference>
<dbReference type="OrthoDB" id="10248398at2759"/>
<evidence type="ECO:0000256" key="1">
    <source>
        <dbReference type="ARBA" id="ARBA00006623"/>
    </source>
</evidence>
<dbReference type="PANTHER" id="PTHR12925">
    <property type="entry name" value="HIKESHI FAMILY MEMBER"/>
    <property type="match status" value="1"/>
</dbReference>
<dbReference type="GO" id="GO:0005634">
    <property type="term" value="C:nucleus"/>
    <property type="evidence" value="ECO:0007669"/>
    <property type="project" value="TreeGrafter"/>
</dbReference>
<name>A0A1S3HI37_LINAN</name>